<evidence type="ECO:0000256" key="1">
    <source>
        <dbReference type="ARBA" id="ARBA00004251"/>
    </source>
</evidence>
<dbReference type="CDD" id="cd00028">
    <property type="entry name" value="B_lectin"/>
    <property type="match status" value="1"/>
</dbReference>
<feature type="domain" description="EGF-like" evidence="24">
    <location>
        <begin position="273"/>
        <end position="311"/>
    </location>
</feature>
<dbReference type="PANTHER" id="PTHR27002">
    <property type="entry name" value="RECEPTOR-LIKE SERINE/THREONINE-PROTEIN KINASE SD1-8"/>
    <property type="match status" value="1"/>
</dbReference>
<dbReference type="Pfam" id="PF01453">
    <property type="entry name" value="B_lectin"/>
    <property type="match status" value="1"/>
</dbReference>
<dbReference type="PROSITE" id="PS50011">
    <property type="entry name" value="PROTEIN_KINASE_DOM"/>
    <property type="match status" value="1"/>
</dbReference>
<evidence type="ECO:0000256" key="15">
    <source>
        <dbReference type="ARBA" id="ARBA00023180"/>
    </source>
</evidence>
<evidence type="ECO:0000256" key="21">
    <source>
        <dbReference type="SAM" id="Phobius"/>
    </source>
</evidence>
<evidence type="ECO:0000256" key="13">
    <source>
        <dbReference type="ARBA" id="ARBA00023157"/>
    </source>
</evidence>
<keyword evidence="3 18" id="KW-0723">Serine/threonine-protein kinase</keyword>
<feature type="transmembrane region" description="Helical" evidence="21">
    <location>
        <begin position="429"/>
        <end position="450"/>
    </location>
</feature>
<comment type="catalytic activity">
    <reaction evidence="17 18">
        <text>L-seryl-[protein] + ATP = O-phospho-L-seryl-[protein] + ADP + H(+)</text>
        <dbReference type="Rhea" id="RHEA:17989"/>
        <dbReference type="Rhea" id="RHEA-COMP:9863"/>
        <dbReference type="Rhea" id="RHEA-COMP:11604"/>
        <dbReference type="ChEBI" id="CHEBI:15378"/>
        <dbReference type="ChEBI" id="CHEBI:29999"/>
        <dbReference type="ChEBI" id="CHEBI:30616"/>
        <dbReference type="ChEBI" id="CHEBI:83421"/>
        <dbReference type="ChEBI" id="CHEBI:456216"/>
        <dbReference type="EC" id="2.7.11.1"/>
    </reaction>
</comment>
<dbReference type="InterPro" id="IPR001245">
    <property type="entry name" value="Ser-Thr/Tyr_kinase_cat_dom"/>
</dbReference>
<dbReference type="InterPro" id="IPR036426">
    <property type="entry name" value="Bulb-type_lectin_dom_sf"/>
</dbReference>
<dbReference type="CDD" id="cd01098">
    <property type="entry name" value="PAN_AP_plant"/>
    <property type="match status" value="1"/>
</dbReference>
<feature type="signal peptide" evidence="22">
    <location>
        <begin position="1"/>
        <end position="19"/>
    </location>
</feature>
<dbReference type="FunFam" id="1.10.510.10:FF:000060">
    <property type="entry name" value="G-type lectin S-receptor-like serine/threonine-protein kinase"/>
    <property type="match status" value="1"/>
</dbReference>
<dbReference type="PROSITE" id="PS50026">
    <property type="entry name" value="EGF_3"/>
    <property type="match status" value="1"/>
</dbReference>
<dbReference type="SMART" id="SM00473">
    <property type="entry name" value="PAN_AP"/>
    <property type="match status" value="1"/>
</dbReference>
<keyword evidence="14" id="KW-0675">Receptor</keyword>
<dbReference type="EC" id="2.7.11.1" evidence="18"/>
<evidence type="ECO:0000256" key="4">
    <source>
        <dbReference type="ARBA" id="ARBA00022679"/>
    </source>
</evidence>
<dbReference type="GO" id="GO:0048544">
    <property type="term" value="P:recognition of pollen"/>
    <property type="evidence" value="ECO:0007669"/>
    <property type="project" value="InterPro"/>
</dbReference>
<feature type="domain" description="Protein kinase" evidence="23">
    <location>
        <begin position="501"/>
        <end position="779"/>
    </location>
</feature>
<dbReference type="PANTHER" id="PTHR27002:SF1095">
    <property type="entry name" value="G-TYPE LECTIN S-RECEPTOR-LIKE SERINE_THREONINE-PROTEIN KINASE RKS1"/>
    <property type="match status" value="1"/>
</dbReference>
<evidence type="ECO:0000256" key="19">
    <source>
        <dbReference type="PROSITE-ProRule" id="PRU00076"/>
    </source>
</evidence>
<dbReference type="SMART" id="SM00220">
    <property type="entry name" value="S_TKc"/>
    <property type="match status" value="1"/>
</dbReference>
<keyword evidence="6 22" id="KW-0732">Signal</keyword>
<evidence type="ECO:0000256" key="12">
    <source>
        <dbReference type="ARBA" id="ARBA00023136"/>
    </source>
</evidence>
<evidence type="ECO:0000256" key="18">
    <source>
        <dbReference type="PIRNR" id="PIRNR000641"/>
    </source>
</evidence>
<evidence type="ECO:0000256" key="2">
    <source>
        <dbReference type="ARBA" id="ARBA00022475"/>
    </source>
</evidence>
<comment type="similarity">
    <text evidence="18">Belongs to the protein kinase superfamily. Ser/Thr protein kinase family.</text>
</comment>
<dbReference type="SMART" id="SM00108">
    <property type="entry name" value="B_lectin"/>
    <property type="match status" value="1"/>
</dbReference>
<comment type="caution">
    <text evidence="27">The sequence shown here is derived from an EMBL/GenBank/DDBJ whole genome shotgun (WGS) entry which is preliminary data.</text>
</comment>
<dbReference type="Gramene" id="PRQ28615">
    <property type="protein sequence ID" value="PRQ28615"/>
    <property type="gene ID" value="RchiOBHm_Chr5g0004921"/>
</dbReference>
<feature type="binding site" evidence="20">
    <location>
        <position position="529"/>
    </location>
    <ligand>
        <name>ATP</name>
        <dbReference type="ChEBI" id="CHEBI:30616"/>
    </ligand>
</feature>
<keyword evidence="12 21" id="KW-0472">Membrane</keyword>
<feature type="domain" description="Apple" evidence="26">
    <location>
        <begin position="331"/>
        <end position="408"/>
    </location>
</feature>
<keyword evidence="28" id="KW-1185">Reference proteome</keyword>
<dbReference type="FunFam" id="3.30.200.20:FF:000330">
    <property type="entry name" value="G-type lectin S-receptor-like serine/threonine-protein kinase At4g03230"/>
    <property type="match status" value="1"/>
</dbReference>
<comment type="catalytic activity">
    <reaction evidence="16 18">
        <text>L-threonyl-[protein] + ATP = O-phospho-L-threonyl-[protein] + ADP + H(+)</text>
        <dbReference type="Rhea" id="RHEA:46608"/>
        <dbReference type="Rhea" id="RHEA-COMP:11060"/>
        <dbReference type="Rhea" id="RHEA-COMP:11605"/>
        <dbReference type="ChEBI" id="CHEBI:15378"/>
        <dbReference type="ChEBI" id="CHEBI:30013"/>
        <dbReference type="ChEBI" id="CHEBI:30616"/>
        <dbReference type="ChEBI" id="CHEBI:61977"/>
        <dbReference type="ChEBI" id="CHEBI:456216"/>
        <dbReference type="EC" id="2.7.11.1"/>
    </reaction>
</comment>
<dbReference type="PROSITE" id="PS00107">
    <property type="entry name" value="PROTEIN_KINASE_ATP"/>
    <property type="match status" value="1"/>
</dbReference>
<gene>
    <name evidence="27" type="ORF">RchiOBHm_Chr5g0004921</name>
</gene>
<evidence type="ECO:0000256" key="22">
    <source>
        <dbReference type="SAM" id="SignalP"/>
    </source>
</evidence>
<keyword evidence="2" id="KW-1003">Cell membrane</keyword>
<dbReference type="Gene3D" id="1.10.510.10">
    <property type="entry name" value="Transferase(Phosphotransferase) domain 1"/>
    <property type="match status" value="1"/>
</dbReference>
<dbReference type="SUPFAM" id="SSF56112">
    <property type="entry name" value="Protein kinase-like (PK-like)"/>
    <property type="match status" value="1"/>
</dbReference>
<dbReference type="Gene3D" id="2.90.10.10">
    <property type="entry name" value="Bulb-type lectin domain"/>
    <property type="match status" value="1"/>
</dbReference>
<dbReference type="InterPro" id="IPR008271">
    <property type="entry name" value="Ser/Thr_kinase_AS"/>
</dbReference>
<dbReference type="Gene3D" id="3.30.200.20">
    <property type="entry name" value="Phosphorylase Kinase, domain 1"/>
    <property type="match status" value="1"/>
</dbReference>
<dbReference type="EMBL" id="PDCK01000043">
    <property type="protein sequence ID" value="PRQ28615.1"/>
    <property type="molecule type" value="Genomic_DNA"/>
</dbReference>
<keyword evidence="19" id="KW-0245">EGF-like domain</keyword>
<sequence>MWFDKILLISFVLLPSCICLDTFTLNQAIKDGDVLVSGREIFALGFFSAGNSTNRYVGVWYNQISNQTVVWVANRDNPVPDTSGVLSINGDGGLVIYGNNRSFPLWSANVTLSSPNSSIAKLLDTGNLVLLENENSQKVLWQGFDYPTDTMLPLMKIGLDRRSGLNRFLTSWKSKDDPGTGSCSYRLDPSGFPQTILYKDRAPWWRAGVASWVDQTWGTATILVNNADEVSLMSSAKNNQSNFSRTVLDESGTLGRFTWNDRAQKWTEYWSAPIERCDFYGECGPNGNCDPYATNTIDCTCLPGFEPKSPTDWYSRDGTDGCVKKKGVSTCRNGEKFVPLESKKIPDLSRALVNMNVSMKACEQGCLTNCSCVAYSSSDKTGCVTWYGELMDTRALPNTGQTLYVRVDAIVFAQYAKKSNDSLSKKTKLAISLLSVLALFLLVFLVYWLLRMKRKGKRRRDEYSFSSLKESTGGMEPDESSMSSDLPFFDLTTIAAATDNFSLANKLGTGGFGSVYKGVLFNGKEIAVKRLSKTSGQGIKEFKNEVLLIAKLQHRNLVRILGCCVQDEEKMLIYEYLPNKGLDFFIFNETNRALLDWTRRFEIIHGITRGIIYLHQDSRLRIIHRDLKASNVLLDASMNPKIADFGMARIFKGDQNEANTKRVVGTYGYMSPEYAMRGRFSVKSDVYSFGVLLIEIITGRKNNGFYHEEHPDSNLVGHVWNLWREGKVLQIVDSSIGESYPVNEVLKCIQIAFLCLQEYPADRPTMSEVLFMLGINAALPSPQKPAFLLERSSSSMGGKLSTREGSNSLNDFTCSVVEAR</sequence>
<evidence type="ECO:0000256" key="5">
    <source>
        <dbReference type="ARBA" id="ARBA00022692"/>
    </source>
</evidence>
<reference evidence="27 28" key="1">
    <citation type="journal article" date="2018" name="Nat. Genet.">
        <title>The Rosa genome provides new insights in the design of modern roses.</title>
        <authorList>
            <person name="Bendahmane M."/>
        </authorList>
    </citation>
    <scope>NUCLEOTIDE SEQUENCE [LARGE SCALE GENOMIC DNA]</scope>
    <source>
        <strain evidence="28">cv. Old Blush</strain>
    </source>
</reference>
<feature type="chain" id="PRO_5015140341" description="Receptor-like serine/threonine-protein kinase" evidence="22">
    <location>
        <begin position="20"/>
        <end position="820"/>
    </location>
</feature>
<dbReference type="SMR" id="A0A2P6Q348"/>
<dbReference type="InterPro" id="IPR024171">
    <property type="entry name" value="SRK-like_kinase"/>
</dbReference>
<dbReference type="InterPro" id="IPR003609">
    <property type="entry name" value="Pan_app"/>
</dbReference>
<dbReference type="InterPro" id="IPR000719">
    <property type="entry name" value="Prot_kinase_dom"/>
</dbReference>
<keyword evidence="11 21" id="KW-1133">Transmembrane helix</keyword>
<evidence type="ECO:0000259" key="26">
    <source>
        <dbReference type="PROSITE" id="PS50948"/>
    </source>
</evidence>
<evidence type="ECO:0000256" key="11">
    <source>
        <dbReference type="ARBA" id="ARBA00022989"/>
    </source>
</evidence>
<evidence type="ECO:0000256" key="20">
    <source>
        <dbReference type="PROSITE-ProRule" id="PRU10141"/>
    </source>
</evidence>
<name>A0A2P6Q348_ROSCH</name>
<dbReference type="PROSITE" id="PS50948">
    <property type="entry name" value="PAN"/>
    <property type="match status" value="1"/>
</dbReference>
<accession>A0A2P6Q348</accession>
<keyword evidence="13" id="KW-1015">Disulfide bond</keyword>
<dbReference type="GO" id="GO:0005524">
    <property type="term" value="F:ATP binding"/>
    <property type="evidence" value="ECO:0007669"/>
    <property type="project" value="UniProtKB-UniRule"/>
</dbReference>
<evidence type="ECO:0000313" key="28">
    <source>
        <dbReference type="Proteomes" id="UP000238479"/>
    </source>
</evidence>
<dbReference type="SUPFAM" id="SSF51110">
    <property type="entry name" value="alpha-D-mannose-specific plant lectins"/>
    <property type="match status" value="1"/>
</dbReference>
<keyword evidence="15" id="KW-0325">Glycoprotein</keyword>
<dbReference type="InterPro" id="IPR011009">
    <property type="entry name" value="Kinase-like_dom_sf"/>
</dbReference>
<dbReference type="InterPro" id="IPR000742">
    <property type="entry name" value="EGF"/>
</dbReference>
<evidence type="ECO:0000256" key="17">
    <source>
        <dbReference type="ARBA" id="ARBA00048679"/>
    </source>
</evidence>
<evidence type="ECO:0000256" key="9">
    <source>
        <dbReference type="ARBA" id="ARBA00022777"/>
    </source>
</evidence>
<evidence type="ECO:0000259" key="25">
    <source>
        <dbReference type="PROSITE" id="PS50927"/>
    </source>
</evidence>
<dbReference type="PIRSF" id="PIRSF000641">
    <property type="entry name" value="SRK"/>
    <property type="match status" value="1"/>
</dbReference>
<dbReference type="GO" id="GO:0005886">
    <property type="term" value="C:plasma membrane"/>
    <property type="evidence" value="ECO:0007669"/>
    <property type="project" value="UniProtKB-SubCell"/>
</dbReference>
<dbReference type="OMA" id="HACACEN"/>
<dbReference type="InterPro" id="IPR000858">
    <property type="entry name" value="S_locus_glycoprot_dom"/>
</dbReference>
<keyword evidence="9 18" id="KW-0418">Kinase</keyword>
<dbReference type="InterPro" id="IPR017441">
    <property type="entry name" value="Protein_kinase_ATP_BS"/>
</dbReference>
<evidence type="ECO:0000256" key="7">
    <source>
        <dbReference type="ARBA" id="ARBA00022734"/>
    </source>
</evidence>
<dbReference type="Pfam" id="PF08276">
    <property type="entry name" value="PAN_2"/>
    <property type="match status" value="1"/>
</dbReference>
<keyword evidence="5 21" id="KW-0812">Transmembrane</keyword>
<dbReference type="InterPro" id="IPR001480">
    <property type="entry name" value="Bulb-type_lectin_dom"/>
</dbReference>
<dbReference type="PROSITE" id="PS00108">
    <property type="entry name" value="PROTEIN_KINASE_ST"/>
    <property type="match status" value="1"/>
</dbReference>
<evidence type="ECO:0000313" key="27">
    <source>
        <dbReference type="EMBL" id="PRQ28615.1"/>
    </source>
</evidence>
<dbReference type="GO" id="GO:0030246">
    <property type="term" value="F:carbohydrate binding"/>
    <property type="evidence" value="ECO:0007669"/>
    <property type="project" value="UniProtKB-KW"/>
</dbReference>
<evidence type="ECO:0000259" key="24">
    <source>
        <dbReference type="PROSITE" id="PS50026"/>
    </source>
</evidence>
<feature type="domain" description="Bulb-type lectin" evidence="25">
    <location>
        <begin position="20"/>
        <end position="143"/>
    </location>
</feature>
<evidence type="ECO:0000256" key="16">
    <source>
        <dbReference type="ARBA" id="ARBA00047899"/>
    </source>
</evidence>
<dbReference type="Pfam" id="PF07714">
    <property type="entry name" value="PK_Tyr_Ser-Thr"/>
    <property type="match status" value="1"/>
</dbReference>
<keyword evidence="8 18" id="KW-0547">Nucleotide-binding</keyword>
<dbReference type="AlphaFoldDB" id="A0A2P6Q348"/>
<dbReference type="CDD" id="cd14066">
    <property type="entry name" value="STKc_IRAK"/>
    <property type="match status" value="1"/>
</dbReference>
<dbReference type="PROSITE" id="PS50927">
    <property type="entry name" value="BULB_LECTIN"/>
    <property type="match status" value="1"/>
</dbReference>
<dbReference type="GO" id="GO:0004674">
    <property type="term" value="F:protein serine/threonine kinase activity"/>
    <property type="evidence" value="ECO:0007669"/>
    <property type="project" value="UniProtKB-KW"/>
</dbReference>
<comment type="caution">
    <text evidence="19">Lacks conserved residue(s) required for the propagation of feature annotation.</text>
</comment>
<evidence type="ECO:0000256" key="3">
    <source>
        <dbReference type="ARBA" id="ARBA00022527"/>
    </source>
</evidence>
<protein>
    <recommendedName>
        <fullName evidence="18">Receptor-like serine/threonine-protein kinase</fullName>
        <ecNumber evidence="18">2.7.11.1</ecNumber>
    </recommendedName>
</protein>
<dbReference type="Pfam" id="PF00954">
    <property type="entry name" value="S_locus_glycop"/>
    <property type="match status" value="1"/>
</dbReference>
<evidence type="ECO:0000256" key="8">
    <source>
        <dbReference type="ARBA" id="ARBA00022741"/>
    </source>
</evidence>
<comment type="subcellular location">
    <subcellularLocation>
        <location evidence="1">Cell membrane</location>
        <topology evidence="1">Single-pass type I membrane protein</topology>
    </subcellularLocation>
</comment>
<organism evidence="27 28">
    <name type="scientific">Rosa chinensis</name>
    <name type="common">China rose</name>
    <dbReference type="NCBI Taxonomy" id="74649"/>
    <lineage>
        <taxon>Eukaryota</taxon>
        <taxon>Viridiplantae</taxon>
        <taxon>Streptophyta</taxon>
        <taxon>Embryophyta</taxon>
        <taxon>Tracheophyta</taxon>
        <taxon>Spermatophyta</taxon>
        <taxon>Magnoliopsida</taxon>
        <taxon>eudicotyledons</taxon>
        <taxon>Gunneridae</taxon>
        <taxon>Pentapetalae</taxon>
        <taxon>rosids</taxon>
        <taxon>fabids</taxon>
        <taxon>Rosales</taxon>
        <taxon>Rosaceae</taxon>
        <taxon>Rosoideae</taxon>
        <taxon>Rosoideae incertae sedis</taxon>
        <taxon>Rosa</taxon>
    </lineage>
</organism>
<dbReference type="Proteomes" id="UP000238479">
    <property type="component" value="Chromosome 5"/>
</dbReference>
<evidence type="ECO:0000256" key="14">
    <source>
        <dbReference type="ARBA" id="ARBA00023170"/>
    </source>
</evidence>
<dbReference type="FunFam" id="2.90.10.10:FF:000029">
    <property type="entry name" value="G-type lectin S-receptor-like serine/threonine-protein kinase"/>
    <property type="match status" value="1"/>
</dbReference>
<keyword evidence="7" id="KW-0430">Lectin</keyword>
<dbReference type="GO" id="GO:0106310">
    <property type="term" value="F:protein serine kinase activity"/>
    <property type="evidence" value="ECO:0007669"/>
    <property type="project" value="RHEA"/>
</dbReference>
<evidence type="ECO:0000259" key="23">
    <source>
        <dbReference type="PROSITE" id="PS50011"/>
    </source>
</evidence>
<evidence type="ECO:0000256" key="6">
    <source>
        <dbReference type="ARBA" id="ARBA00022729"/>
    </source>
</evidence>
<proteinExistence type="inferred from homology"/>
<keyword evidence="4 18" id="KW-0808">Transferase</keyword>
<evidence type="ECO:0000256" key="10">
    <source>
        <dbReference type="ARBA" id="ARBA00022840"/>
    </source>
</evidence>
<keyword evidence="10 18" id="KW-0067">ATP-binding</keyword>